<dbReference type="Pfam" id="PF02518">
    <property type="entry name" value="HATPase_c"/>
    <property type="match status" value="1"/>
</dbReference>
<dbReference type="SUPFAM" id="SSF55874">
    <property type="entry name" value="ATPase domain of HSP90 chaperone/DNA topoisomerase II/histidine kinase"/>
    <property type="match status" value="1"/>
</dbReference>
<protein>
    <recommendedName>
        <fullName evidence="2">histidine kinase</fullName>
        <ecNumber evidence="2">2.7.13.3</ecNumber>
    </recommendedName>
</protein>
<dbReference type="GO" id="GO:0004673">
    <property type="term" value="F:protein histidine kinase activity"/>
    <property type="evidence" value="ECO:0007669"/>
    <property type="project" value="UniProtKB-EC"/>
</dbReference>
<sequence>MHYTFQALVALSHQIEDFAGNNEQLSTDDIGLLKSWREQLRDVLQRVRYFSRDLRPSIVDDLGLLPALEWLTDDIEKQSGIEANLRVVGTQRRLSPEVELLLFRIIQEATNNARRHAEASKIEVCVEFHRGKMVAIVTDNGKGFEVPTTLGELSRSGKREGAGRHLPSPFNRTIARLLNLSP</sequence>
<dbReference type="InterPro" id="IPR003594">
    <property type="entry name" value="HATPase_dom"/>
</dbReference>
<evidence type="ECO:0000259" key="5">
    <source>
        <dbReference type="Pfam" id="PF02518"/>
    </source>
</evidence>
<evidence type="ECO:0000256" key="3">
    <source>
        <dbReference type="ARBA" id="ARBA00022679"/>
    </source>
</evidence>
<feature type="domain" description="Histidine kinase/HSP90-like ATPase" evidence="5">
    <location>
        <begin position="99"/>
        <end position="155"/>
    </location>
</feature>
<dbReference type="CDD" id="cd16917">
    <property type="entry name" value="HATPase_UhpB-NarQ-NarX-like"/>
    <property type="match status" value="1"/>
</dbReference>
<proteinExistence type="predicted"/>
<comment type="caution">
    <text evidence="6">The sequence shown here is derived from an EMBL/GenBank/DDBJ whole genome shotgun (WGS) entry which is preliminary data.</text>
</comment>
<dbReference type="PANTHER" id="PTHR24421">
    <property type="entry name" value="NITRATE/NITRITE SENSOR PROTEIN NARX-RELATED"/>
    <property type="match status" value="1"/>
</dbReference>
<dbReference type="EC" id="2.7.13.3" evidence="2"/>
<evidence type="ECO:0000256" key="4">
    <source>
        <dbReference type="ARBA" id="ARBA00022777"/>
    </source>
</evidence>
<dbReference type="InterPro" id="IPR036890">
    <property type="entry name" value="HATPase_C_sf"/>
</dbReference>
<evidence type="ECO:0000313" key="6">
    <source>
        <dbReference type="EMBL" id="GAH05927.1"/>
    </source>
</evidence>
<dbReference type="GO" id="GO:0000160">
    <property type="term" value="P:phosphorelay signal transduction system"/>
    <property type="evidence" value="ECO:0007669"/>
    <property type="project" value="UniProtKB-KW"/>
</dbReference>
<evidence type="ECO:0000256" key="1">
    <source>
        <dbReference type="ARBA" id="ARBA00000085"/>
    </source>
</evidence>
<organism evidence="6">
    <name type="scientific">marine sediment metagenome</name>
    <dbReference type="NCBI Taxonomy" id="412755"/>
    <lineage>
        <taxon>unclassified sequences</taxon>
        <taxon>metagenomes</taxon>
        <taxon>ecological metagenomes</taxon>
    </lineage>
</organism>
<keyword evidence="4" id="KW-0418">Kinase</keyword>
<gene>
    <name evidence="6" type="ORF">S01H4_59000</name>
</gene>
<accession>X1CE54</accession>
<dbReference type="EMBL" id="BART01034537">
    <property type="protein sequence ID" value="GAH05927.1"/>
    <property type="molecule type" value="Genomic_DNA"/>
</dbReference>
<keyword evidence="3" id="KW-0808">Transferase</keyword>
<dbReference type="Gene3D" id="3.30.565.10">
    <property type="entry name" value="Histidine kinase-like ATPase, C-terminal domain"/>
    <property type="match status" value="1"/>
</dbReference>
<evidence type="ECO:0000256" key="2">
    <source>
        <dbReference type="ARBA" id="ARBA00012438"/>
    </source>
</evidence>
<comment type="catalytic activity">
    <reaction evidence="1">
        <text>ATP + protein L-histidine = ADP + protein N-phospho-L-histidine.</text>
        <dbReference type="EC" id="2.7.13.3"/>
    </reaction>
</comment>
<dbReference type="InterPro" id="IPR050482">
    <property type="entry name" value="Sensor_HK_TwoCompSys"/>
</dbReference>
<feature type="non-terminal residue" evidence="6">
    <location>
        <position position="182"/>
    </location>
</feature>
<dbReference type="AlphaFoldDB" id="X1CE54"/>
<dbReference type="PANTHER" id="PTHR24421:SF10">
    <property type="entry name" value="NITRATE_NITRITE SENSOR PROTEIN NARQ"/>
    <property type="match status" value="1"/>
</dbReference>
<reference evidence="6" key="1">
    <citation type="journal article" date="2014" name="Front. Microbiol.">
        <title>High frequency of phylogenetically diverse reductive dehalogenase-homologous genes in deep subseafloor sedimentary metagenomes.</title>
        <authorList>
            <person name="Kawai M."/>
            <person name="Futagami T."/>
            <person name="Toyoda A."/>
            <person name="Takaki Y."/>
            <person name="Nishi S."/>
            <person name="Hori S."/>
            <person name="Arai W."/>
            <person name="Tsubouchi T."/>
            <person name="Morono Y."/>
            <person name="Uchiyama I."/>
            <person name="Ito T."/>
            <person name="Fujiyama A."/>
            <person name="Inagaki F."/>
            <person name="Takami H."/>
        </authorList>
    </citation>
    <scope>NUCLEOTIDE SEQUENCE</scope>
    <source>
        <strain evidence="6">Expedition CK06-06</strain>
    </source>
</reference>
<name>X1CE54_9ZZZZ</name>